<comment type="caution">
    <text evidence="2">The sequence shown here is derived from an EMBL/GenBank/DDBJ whole genome shotgun (WGS) entry which is preliminary data.</text>
</comment>
<keyword evidence="3" id="KW-1185">Reference proteome</keyword>
<dbReference type="InterPro" id="IPR044730">
    <property type="entry name" value="RNase_H-like_dom_plant"/>
</dbReference>
<proteinExistence type="predicted"/>
<gene>
    <name evidence="2" type="ORF">JRO89_XS11G0037600</name>
</gene>
<sequence length="169" mass="17720">MKSQLSSLDVQVFLSAQLIHGSPSIGPSLPHTWSPPAPSCIKLNSDAAFNFKLHRASLGVVFRDCSGKVELAVASSLAGSSSPFVLEAFALKKGLELALEASFSRILVESDSSTLVKAVNSAVLPLSEANGVADALAKFGINLFSESIWLEDVPPFVFSSVAEDSSSPL</sequence>
<evidence type="ECO:0000313" key="2">
    <source>
        <dbReference type="EMBL" id="KAH7557054.1"/>
    </source>
</evidence>
<dbReference type="Proteomes" id="UP000827721">
    <property type="component" value="Unassembled WGS sequence"/>
</dbReference>
<dbReference type="PANTHER" id="PTHR47074:SF48">
    <property type="entry name" value="POLYNUCLEOTIDYL TRANSFERASE, RIBONUCLEASE H-LIKE SUPERFAMILY PROTEIN"/>
    <property type="match status" value="1"/>
</dbReference>
<dbReference type="InterPro" id="IPR002156">
    <property type="entry name" value="RNaseH_domain"/>
</dbReference>
<organism evidence="2 3">
    <name type="scientific">Xanthoceras sorbifolium</name>
    <dbReference type="NCBI Taxonomy" id="99658"/>
    <lineage>
        <taxon>Eukaryota</taxon>
        <taxon>Viridiplantae</taxon>
        <taxon>Streptophyta</taxon>
        <taxon>Embryophyta</taxon>
        <taxon>Tracheophyta</taxon>
        <taxon>Spermatophyta</taxon>
        <taxon>Magnoliopsida</taxon>
        <taxon>eudicotyledons</taxon>
        <taxon>Gunneridae</taxon>
        <taxon>Pentapetalae</taxon>
        <taxon>rosids</taxon>
        <taxon>malvids</taxon>
        <taxon>Sapindales</taxon>
        <taxon>Sapindaceae</taxon>
        <taxon>Xanthoceroideae</taxon>
        <taxon>Xanthoceras</taxon>
    </lineage>
</organism>
<dbReference type="Pfam" id="PF13456">
    <property type="entry name" value="RVT_3"/>
    <property type="match status" value="1"/>
</dbReference>
<dbReference type="EMBL" id="JAFEMO010000011">
    <property type="protein sequence ID" value="KAH7557054.1"/>
    <property type="molecule type" value="Genomic_DNA"/>
</dbReference>
<dbReference type="InterPro" id="IPR036397">
    <property type="entry name" value="RNaseH_sf"/>
</dbReference>
<dbReference type="Gene3D" id="3.30.420.10">
    <property type="entry name" value="Ribonuclease H-like superfamily/Ribonuclease H"/>
    <property type="match status" value="1"/>
</dbReference>
<dbReference type="InterPro" id="IPR012337">
    <property type="entry name" value="RNaseH-like_sf"/>
</dbReference>
<reference evidence="2 3" key="1">
    <citation type="submission" date="2021-02" db="EMBL/GenBank/DDBJ databases">
        <title>Plant Genome Project.</title>
        <authorList>
            <person name="Zhang R.-G."/>
        </authorList>
    </citation>
    <scope>NUCLEOTIDE SEQUENCE [LARGE SCALE GENOMIC DNA]</scope>
    <source>
        <tissue evidence="2">Leaves</tissue>
    </source>
</reference>
<dbReference type="PANTHER" id="PTHR47074">
    <property type="entry name" value="BNAC02G40300D PROTEIN"/>
    <property type="match status" value="1"/>
</dbReference>
<evidence type="ECO:0000259" key="1">
    <source>
        <dbReference type="Pfam" id="PF13456"/>
    </source>
</evidence>
<protein>
    <recommendedName>
        <fullName evidence="1">RNase H type-1 domain-containing protein</fullName>
    </recommendedName>
</protein>
<dbReference type="CDD" id="cd06222">
    <property type="entry name" value="RNase_H_like"/>
    <property type="match status" value="1"/>
</dbReference>
<accession>A0ABQ8HEJ7</accession>
<dbReference type="InterPro" id="IPR052929">
    <property type="entry name" value="RNase_H-like_EbsB-rel"/>
</dbReference>
<name>A0ABQ8HEJ7_9ROSI</name>
<evidence type="ECO:0000313" key="3">
    <source>
        <dbReference type="Proteomes" id="UP000827721"/>
    </source>
</evidence>
<dbReference type="SUPFAM" id="SSF53098">
    <property type="entry name" value="Ribonuclease H-like"/>
    <property type="match status" value="1"/>
</dbReference>
<feature type="domain" description="RNase H type-1" evidence="1">
    <location>
        <begin position="44"/>
        <end position="121"/>
    </location>
</feature>